<dbReference type="PROSITE" id="PS50113">
    <property type="entry name" value="PAC"/>
    <property type="match status" value="1"/>
</dbReference>
<dbReference type="Pfam" id="PF02518">
    <property type="entry name" value="HATPase_c"/>
    <property type="match status" value="1"/>
</dbReference>
<dbReference type="PANTHER" id="PTHR43711">
    <property type="entry name" value="TWO-COMPONENT HISTIDINE KINASE"/>
    <property type="match status" value="1"/>
</dbReference>
<dbReference type="PRINTS" id="PR00344">
    <property type="entry name" value="BCTRLSENSOR"/>
</dbReference>
<evidence type="ECO:0000313" key="10">
    <source>
        <dbReference type="EMBL" id="MDM9561932.1"/>
    </source>
</evidence>
<dbReference type="Gene3D" id="1.10.287.130">
    <property type="match status" value="1"/>
</dbReference>
<keyword evidence="7" id="KW-0472">Membrane</keyword>
<dbReference type="InterPro" id="IPR050736">
    <property type="entry name" value="Sensor_HK_Regulatory"/>
</dbReference>
<proteinExistence type="predicted"/>
<gene>
    <name evidence="10" type="ORF">QUC21_23070</name>
</gene>
<dbReference type="Pfam" id="PF05226">
    <property type="entry name" value="CHASE2"/>
    <property type="match status" value="1"/>
</dbReference>
<keyword evidence="7" id="KW-0812">Transmembrane</keyword>
<keyword evidence="7" id="KW-1133">Transmembrane helix</keyword>
<dbReference type="PROSITE" id="PS50109">
    <property type="entry name" value="HIS_KIN"/>
    <property type="match status" value="1"/>
</dbReference>
<dbReference type="InterPro" id="IPR003594">
    <property type="entry name" value="HATPase_dom"/>
</dbReference>
<dbReference type="CDD" id="cd00075">
    <property type="entry name" value="HATPase"/>
    <property type="match status" value="1"/>
</dbReference>
<dbReference type="SMART" id="SM00387">
    <property type="entry name" value="HATPase_c"/>
    <property type="match status" value="1"/>
</dbReference>
<dbReference type="InterPro" id="IPR036890">
    <property type="entry name" value="HATPase_C_sf"/>
</dbReference>
<feature type="domain" description="Histidine kinase" evidence="8">
    <location>
        <begin position="587"/>
        <end position="802"/>
    </location>
</feature>
<dbReference type="PIRSF" id="PIRSF037347">
    <property type="entry name" value="STHK_CHASE2_PAS_prd"/>
    <property type="match status" value="1"/>
</dbReference>
<keyword evidence="11" id="KW-1185">Reference proteome</keyword>
<dbReference type="InterPro" id="IPR003661">
    <property type="entry name" value="HisK_dim/P_dom"/>
</dbReference>
<evidence type="ECO:0000259" key="8">
    <source>
        <dbReference type="PROSITE" id="PS50109"/>
    </source>
</evidence>
<accession>A0ABT7W9R7</accession>
<evidence type="ECO:0000256" key="4">
    <source>
        <dbReference type="ARBA" id="ARBA00022679"/>
    </source>
</evidence>
<dbReference type="Proteomes" id="UP001175604">
    <property type="component" value="Unassembled WGS sequence"/>
</dbReference>
<dbReference type="SMART" id="SM01080">
    <property type="entry name" value="CHASE2"/>
    <property type="match status" value="1"/>
</dbReference>
<reference evidence="10" key="1">
    <citation type="submission" date="2023-06" db="EMBL/GenBank/DDBJ databases">
        <title>full genome analysis of Phenantherene degrader P3.</title>
        <authorList>
            <person name="Akbar A."/>
            <person name="Rahmeh R."/>
            <person name="Kishk M."/>
        </authorList>
    </citation>
    <scope>NUCLEOTIDE SEQUENCE</scope>
    <source>
        <strain evidence="10">P3</strain>
    </source>
</reference>
<dbReference type="EC" id="2.7.13.3" evidence="2"/>
<dbReference type="Gene3D" id="3.30.565.10">
    <property type="entry name" value="Histidine kinase-like ATPase, C-terminal domain"/>
    <property type="match status" value="1"/>
</dbReference>
<dbReference type="InterPro" id="IPR007890">
    <property type="entry name" value="CHASE2"/>
</dbReference>
<evidence type="ECO:0000313" key="11">
    <source>
        <dbReference type="Proteomes" id="UP001175604"/>
    </source>
</evidence>
<feature type="domain" description="PAC" evidence="9">
    <location>
        <begin position="533"/>
        <end position="583"/>
    </location>
</feature>
<dbReference type="CDD" id="cd00082">
    <property type="entry name" value="HisKA"/>
    <property type="match status" value="1"/>
</dbReference>
<evidence type="ECO:0000259" key="9">
    <source>
        <dbReference type="PROSITE" id="PS50113"/>
    </source>
</evidence>
<dbReference type="InterPro" id="IPR017181">
    <property type="entry name" value="Sig_transdc_His_kin_CHASE2"/>
</dbReference>
<evidence type="ECO:0000256" key="1">
    <source>
        <dbReference type="ARBA" id="ARBA00000085"/>
    </source>
</evidence>
<evidence type="ECO:0000256" key="2">
    <source>
        <dbReference type="ARBA" id="ARBA00012438"/>
    </source>
</evidence>
<dbReference type="SUPFAM" id="SSF55874">
    <property type="entry name" value="ATPase domain of HSP90 chaperone/DNA topoisomerase II/histidine kinase"/>
    <property type="match status" value="1"/>
</dbReference>
<evidence type="ECO:0000256" key="5">
    <source>
        <dbReference type="ARBA" id="ARBA00022777"/>
    </source>
</evidence>
<dbReference type="InterPro" id="IPR005467">
    <property type="entry name" value="His_kinase_dom"/>
</dbReference>
<sequence length="813" mass="87799">MAERRYHGPRSGLLLTAFLVALAALLGAINGLGRFDQILYDRAISLTGRPAAQDVLLVAMDDQSIEALGRWPWPRVMHAALLDRLREARAVGLDIVFTEASPPGHRDDQLLAEAIRRHGRVVLPVVLDNLEAPVQASLPLQPLAQAAAGLGYINIELDNDGVVRRATWTRDVAGRRWDHFALAMLETGGEGARVEALRNRLPDSATTLIPYSGPPGHLRAVSYLSVLRGEVPPAMLRGKYVLVGAWATGIGDIYPAPVSHSASGMSGVEIMGNLLHSAREGLLLEYAAPWHTALASAIPVLLLCLALPRLSPRQAVVCSVALLALALAAALAALRWANLWLPPGAALLGVAVCYPLWSWRSQEAALRYMDGEMKRLRIEYPPVLDEAGPQGGRIGRSLDHYVGELDRTLSRVRNLRRFLADGLDGMPDATLVIDLAGRLQFRNRPAVLYFLHLSIRPPRVGQVVAPALEQAFSEQATRQVVHQALHAYGAAQANGDTAAQRISVEVRDRAGQDVHQALHAYGAAQANGDTAAQRISVEVRDRAGQDVLLRCAPIRNATGGYAGTVVTLSDITAIRQAERRRDETLRFISHDMRAPQNSILALVALNQHDHEGNGPPSEALTRIAHLAKRTLRLVDDFIQLTRAESMDIAHMTLDLADLVREAADEFWAAAQARNITLGVQVPAEPALANGDQTLIMRAISNLLDNAIKYSPDGSPVQVRVVAGADAWDIEIEDAGPGIAPDDQARLFEPFFRTGDAHRSSTVGSGLGLAFVRTVAQRHGGEVAVYSQPGSGARFVFSLPKALAEADYEDGARA</sequence>
<protein>
    <recommendedName>
        <fullName evidence="2">histidine kinase</fullName>
        <ecNumber evidence="2">2.7.13.3</ecNumber>
    </recommendedName>
</protein>
<evidence type="ECO:0000256" key="3">
    <source>
        <dbReference type="ARBA" id="ARBA00022553"/>
    </source>
</evidence>
<keyword evidence="4" id="KW-0808">Transferase</keyword>
<dbReference type="PANTHER" id="PTHR43711:SF1">
    <property type="entry name" value="HISTIDINE KINASE 1"/>
    <property type="match status" value="1"/>
</dbReference>
<feature type="transmembrane region" description="Helical" evidence="7">
    <location>
        <begin position="288"/>
        <end position="308"/>
    </location>
</feature>
<evidence type="ECO:0000256" key="7">
    <source>
        <dbReference type="SAM" id="Phobius"/>
    </source>
</evidence>
<keyword evidence="5" id="KW-0418">Kinase</keyword>
<name>A0ABT7W9R7_9BORD</name>
<evidence type="ECO:0000256" key="6">
    <source>
        <dbReference type="ARBA" id="ARBA00023012"/>
    </source>
</evidence>
<dbReference type="InterPro" id="IPR000700">
    <property type="entry name" value="PAS-assoc_C"/>
</dbReference>
<organism evidence="10 11">
    <name type="scientific">Bordetella petrii</name>
    <dbReference type="NCBI Taxonomy" id="94624"/>
    <lineage>
        <taxon>Bacteria</taxon>
        <taxon>Pseudomonadati</taxon>
        <taxon>Pseudomonadota</taxon>
        <taxon>Betaproteobacteria</taxon>
        <taxon>Burkholderiales</taxon>
        <taxon>Alcaligenaceae</taxon>
        <taxon>Bordetella</taxon>
    </lineage>
</organism>
<dbReference type="RefSeq" id="WP_289786805.1">
    <property type="nucleotide sequence ID" value="NZ_JAUDJE010000032.1"/>
</dbReference>
<dbReference type="Gene3D" id="3.30.450.20">
    <property type="entry name" value="PAS domain"/>
    <property type="match status" value="1"/>
</dbReference>
<comment type="catalytic activity">
    <reaction evidence="1">
        <text>ATP + protein L-histidine = ADP + protein N-phospho-L-histidine.</text>
        <dbReference type="EC" id="2.7.13.3"/>
    </reaction>
</comment>
<dbReference type="SUPFAM" id="SSF47384">
    <property type="entry name" value="Homodimeric domain of signal transducing histidine kinase"/>
    <property type="match status" value="1"/>
</dbReference>
<comment type="caution">
    <text evidence="10">The sequence shown here is derived from an EMBL/GenBank/DDBJ whole genome shotgun (WGS) entry which is preliminary data.</text>
</comment>
<keyword evidence="6" id="KW-0902">Two-component regulatory system</keyword>
<dbReference type="InterPro" id="IPR036097">
    <property type="entry name" value="HisK_dim/P_sf"/>
</dbReference>
<dbReference type="InterPro" id="IPR004358">
    <property type="entry name" value="Sig_transdc_His_kin-like_C"/>
</dbReference>
<dbReference type="EMBL" id="JAUDJE010000032">
    <property type="protein sequence ID" value="MDM9561932.1"/>
    <property type="molecule type" value="Genomic_DNA"/>
</dbReference>
<keyword evidence="3" id="KW-0597">Phosphoprotein</keyword>
<feature type="transmembrane region" description="Helical" evidence="7">
    <location>
        <begin position="315"/>
        <end position="334"/>
    </location>
</feature>